<dbReference type="PANTHER" id="PTHR33375:SF1">
    <property type="entry name" value="CHROMOSOME-PARTITIONING PROTEIN PARB-RELATED"/>
    <property type="match status" value="1"/>
</dbReference>
<dbReference type="InterPro" id="IPR050336">
    <property type="entry name" value="Chromosome_partition/occlusion"/>
</dbReference>
<evidence type="ECO:0000256" key="1">
    <source>
        <dbReference type="SAM" id="MobiDB-lite"/>
    </source>
</evidence>
<dbReference type="Gene3D" id="3.90.1530.30">
    <property type="match status" value="1"/>
</dbReference>
<protein>
    <submittedName>
        <fullName evidence="3">Plasmid partitioning protein RepB</fullName>
    </submittedName>
</protein>
<evidence type="ECO:0000313" key="4">
    <source>
        <dbReference type="Proteomes" id="UP000043764"/>
    </source>
</evidence>
<proteinExistence type="predicted"/>
<dbReference type="InterPro" id="IPR003115">
    <property type="entry name" value="ParB_N"/>
</dbReference>
<dbReference type="GO" id="GO:0007059">
    <property type="term" value="P:chromosome segregation"/>
    <property type="evidence" value="ECO:0007669"/>
    <property type="project" value="TreeGrafter"/>
</dbReference>
<keyword evidence="4" id="KW-1185">Reference proteome</keyword>
<dbReference type="RefSeq" id="WP_050673220.1">
    <property type="nucleotide sequence ID" value="NZ_CVRL01000018.1"/>
</dbReference>
<feature type="region of interest" description="Disordered" evidence="1">
    <location>
        <begin position="1"/>
        <end position="33"/>
    </location>
</feature>
<evidence type="ECO:0000313" key="3">
    <source>
        <dbReference type="EMBL" id="CRL10880.1"/>
    </source>
</evidence>
<dbReference type="AlphaFoldDB" id="A0A0H5DHC8"/>
<sequence>MAKRKRLSPAQNSYLSPSAGRTGLGGPGALSSPPIAQVASEAAAEGALQELTSVLENARAKGLLVEEIPLDAIDETHLVRDRLEQDEEEMAALAGSLRARGQQTPIEVVALDGHAAGKTHGLISGWRRLTAMRRLYAQTNDPAFATIKALVIQPESAEEAYVAMVEENEIRVNLSHYERARIAVRALREGVYTSQKYALQSLFANATRAKRSKIGSFVTLVEALDSELRFPTAIREKLGLGLARAFAQSPDFAREVAQALRDQPCADAEEEQALLSELLAAHEAGGTGGDSGLDTAPAPSAGPTPAAAATQAPTADRPALTPRVRSLDPADQIGEGERVSMPAGAGVYLGFTPSHQRIELTGPGVDTALMADLKAWLRQRGR</sequence>
<accession>A0A0H5DHC8</accession>
<feature type="domain" description="ParB-like N-terminal" evidence="2">
    <location>
        <begin position="66"/>
        <end position="169"/>
    </location>
</feature>
<dbReference type="InterPro" id="IPR036086">
    <property type="entry name" value="ParB/Sulfiredoxin_sf"/>
</dbReference>
<evidence type="ECO:0000259" key="2">
    <source>
        <dbReference type="SMART" id="SM00470"/>
    </source>
</evidence>
<dbReference type="Pfam" id="PF02195">
    <property type="entry name" value="ParB_N"/>
    <property type="match status" value="1"/>
</dbReference>
<dbReference type="Proteomes" id="UP000043764">
    <property type="component" value="Unassembled WGS sequence"/>
</dbReference>
<dbReference type="PANTHER" id="PTHR33375">
    <property type="entry name" value="CHROMOSOME-PARTITIONING PROTEIN PARB-RELATED"/>
    <property type="match status" value="1"/>
</dbReference>
<reference evidence="4" key="1">
    <citation type="submission" date="2015-05" db="EMBL/GenBank/DDBJ databases">
        <authorList>
            <person name="Rodrigo-Torres Lidia"/>
            <person name="Arahal R.David."/>
        </authorList>
    </citation>
    <scope>NUCLEOTIDE SEQUENCE [LARGE SCALE GENOMIC DNA]</scope>
    <source>
        <strain evidence="4">CECT 7321</strain>
    </source>
</reference>
<name>A0A0H5DHC8_9RHOB</name>
<dbReference type="SUPFAM" id="SSF110849">
    <property type="entry name" value="ParB/Sulfiredoxin"/>
    <property type="match status" value="1"/>
</dbReference>
<feature type="region of interest" description="Disordered" evidence="1">
    <location>
        <begin position="285"/>
        <end position="338"/>
    </location>
</feature>
<organism evidence="3 4">
    <name type="scientific">Phaeobacter italicus</name>
    <dbReference type="NCBI Taxonomy" id="481446"/>
    <lineage>
        <taxon>Bacteria</taxon>
        <taxon>Pseudomonadati</taxon>
        <taxon>Pseudomonadota</taxon>
        <taxon>Alphaproteobacteria</taxon>
        <taxon>Rhodobacterales</taxon>
        <taxon>Roseobacteraceae</taxon>
        <taxon>Phaeobacter</taxon>
    </lineage>
</organism>
<dbReference type="STRING" id="481446.NIT7645_01584"/>
<feature type="compositionally biased region" description="Low complexity" evidence="1">
    <location>
        <begin position="295"/>
        <end position="319"/>
    </location>
</feature>
<gene>
    <name evidence="3" type="ORF">NIT7321_01728</name>
</gene>
<dbReference type="EMBL" id="CVRL01000018">
    <property type="protein sequence ID" value="CRL10880.1"/>
    <property type="molecule type" value="Genomic_DNA"/>
</dbReference>
<dbReference type="SMART" id="SM00470">
    <property type="entry name" value="ParB"/>
    <property type="match status" value="1"/>
</dbReference>
<dbReference type="GO" id="GO:0005694">
    <property type="term" value="C:chromosome"/>
    <property type="evidence" value="ECO:0007669"/>
    <property type="project" value="TreeGrafter"/>
</dbReference>